<comment type="caution">
    <text evidence="5">The sequence shown here is derived from an EMBL/GenBank/DDBJ whole genome shotgun (WGS) entry which is preliminary data.</text>
</comment>
<dbReference type="GO" id="GO:0042030">
    <property type="term" value="F:ATPase inhibitor activity"/>
    <property type="evidence" value="ECO:0007669"/>
    <property type="project" value="InterPro"/>
</dbReference>
<gene>
    <name evidence="5" type="ORF">EJB05_21456</name>
</gene>
<organism evidence="5 6">
    <name type="scientific">Eragrostis curvula</name>
    <name type="common">weeping love grass</name>
    <dbReference type="NCBI Taxonomy" id="38414"/>
    <lineage>
        <taxon>Eukaryota</taxon>
        <taxon>Viridiplantae</taxon>
        <taxon>Streptophyta</taxon>
        <taxon>Embryophyta</taxon>
        <taxon>Tracheophyta</taxon>
        <taxon>Spermatophyta</taxon>
        <taxon>Magnoliopsida</taxon>
        <taxon>Liliopsida</taxon>
        <taxon>Poales</taxon>
        <taxon>Poaceae</taxon>
        <taxon>PACMAD clade</taxon>
        <taxon>Chloridoideae</taxon>
        <taxon>Eragrostideae</taxon>
        <taxon>Eragrostidinae</taxon>
        <taxon>Eragrostis</taxon>
    </lineage>
</organism>
<dbReference type="Gene3D" id="1.20.5.500">
    <property type="entry name" value="Single helix bin"/>
    <property type="match status" value="1"/>
</dbReference>
<evidence type="ECO:0008006" key="7">
    <source>
        <dbReference type="Google" id="ProtNLM"/>
    </source>
</evidence>
<dbReference type="PANTHER" id="PTHR33878">
    <property type="entry name" value="OS08G0559000 PROTEIN"/>
    <property type="match status" value="1"/>
</dbReference>
<comment type="subcellular location">
    <subcellularLocation>
        <location evidence="1">Mitochondrion</location>
    </subcellularLocation>
</comment>
<protein>
    <recommendedName>
        <fullName evidence="7">ATPase inhibitor</fullName>
    </recommendedName>
</protein>
<comment type="similarity">
    <text evidence="2">Belongs to the ATPase inhibitor family.</text>
</comment>
<dbReference type="InterPro" id="IPR045284">
    <property type="entry name" value="At2g27730-like"/>
</dbReference>
<reference evidence="5 6" key="1">
    <citation type="journal article" date="2019" name="Sci. Rep.">
        <title>A high-quality genome of Eragrostis curvula grass provides insights into Poaceae evolution and supports new strategies to enhance forage quality.</title>
        <authorList>
            <person name="Carballo J."/>
            <person name="Santos B.A.C.M."/>
            <person name="Zappacosta D."/>
            <person name="Garbus I."/>
            <person name="Selva J.P."/>
            <person name="Gallo C.A."/>
            <person name="Diaz A."/>
            <person name="Albertini E."/>
            <person name="Caccamo M."/>
            <person name="Echenique V."/>
        </authorList>
    </citation>
    <scope>NUCLEOTIDE SEQUENCE [LARGE SCALE GENOMIC DNA]</scope>
    <source>
        <strain evidence="6">cv. Victoria</strain>
        <tissue evidence="5">Leaf</tissue>
    </source>
</reference>
<dbReference type="Proteomes" id="UP000324897">
    <property type="component" value="Chromosome 1"/>
</dbReference>
<keyword evidence="3" id="KW-0496">Mitochondrion</keyword>
<sequence>MATRRVLMRVPQPANLASAVARRMEGFGGGRYFSDKTSGRVLSEEERAAENVYIQKMEREKLEKLRRKADKDKAEAAKRAAAGKSDKKGEEAHPS</sequence>
<dbReference type="PANTHER" id="PTHR33878:SF11">
    <property type="entry name" value="OS02G0533800 PROTEIN"/>
    <property type="match status" value="1"/>
</dbReference>
<name>A0A5J9V3A1_9POAL</name>
<dbReference type="GO" id="GO:0005739">
    <property type="term" value="C:mitochondrion"/>
    <property type="evidence" value="ECO:0007669"/>
    <property type="project" value="UniProtKB-SubCell"/>
</dbReference>
<feature type="region of interest" description="Disordered" evidence="4">
    <location>
        <begin position="64"/>
        <end position="95"/>
    </location>
</feature>
<evidence type="ECO:0000313" key="6">
    <source>
        <dbReference type="Proteomes" id="UP000324897"/>
    </source>
</evidence>
<proteinExistence type="inferred from homology"/>
<evidence type="ECO:0000313" key="5">
    <source>
        <dbReference type="EMBL" id="TVU29867.1"/>
    </source>
</evidence>
<evidence type="ECO:0000256" key="2">
    <source>
        <dbReference type="ARBA" id="ARBA00010901"/>
    </source>
</evidence>
<keyword evidence="6" id="KW-1185">Reference proteome</keyword>
<evidence type="ECO:0000256" key="1">
    <source>
        <dbReference type="ARBA" id="ARBA00004173"/>
    </source>
</evidence>
<dbReference type="Pfam" id="PF04568">
    <property type="entry name" value="IATP"/>
    <property type="match status" value="1"/>
</dbReference>
<dbReference type="InterPro" id="IPR007648">
    <property type="entry name" value="ATPase_inhibitor_mt"/>
</dbReference>
<dbReference type="EMBL" id="RWGY01000011">
    <property type="protein sequence ID" value="TVU29867.1"/>
    <property type="molecule type" value="Genomic_DNA"/>
</dbReference>
<dbReference type="OrthoDB" id="691961at2759"/>
<accession>A0A5J9V3A1</accession>
<dbReference type="AlphaFoldDB" id="A0A5J9V3A1"/>
<dbReference type="Gramene" id="TVU29867">
    <property type="protein sequence ID" value="TVU29867"/>
    <property type="gene ID" value="EJB05_21456"/>
</dbReference>
<evidence type="ECO:0000256" key="4">
    <source>
        <dbReference type="SAM" id="MobiDB-lite"/>
    </source>
</evidence>
<evidence type="ECO:0000256" key="3">
    <source>
        <dbReference type="ARBA" id="ARBA00023128"/>
    </source>
</evidence>